<dbReference type="RefSeq" id="WP_036155861.1">
    <property type="nucleotide sequence ID" value="NZ_AVCX01000004.1"/>
</dbReference>
<dbReference type="AlphaFoldDB" id="A0A0A3IGR2"/>
<sequence length="147" mass="16656">MLSTNNKELLDVPIKDFIISSEKVAHVQSGNSAEHALLVLTRTGYSAIPVLDIKYRLQGLLSSKMITEAILGLERIEYDRLPDIKVDDIMQKEVAYLKVTDTFKRALDLVINHAFLCVIDEEGTFAGIMTRRVILKQLKKYIYQSEG</sequence>
<dbReference type="eggNOG" id="COG0517">
    <property type="taxonomic scope" value="Bacteria"/>
</dbReference>
<comment type="caution">
    <text evidence="4">The sequence shown here is derived from an EMBL/GenBank/DDBJ whole genome shotgun (WGS) entry which is preliminary data.</text>
</comment>
<feature type="domain" description="CBS" evidence="3">
    <location>
        <begin position="19"/>
        <end position="77"/>
    </location>
</feature>
<dbReference type="SUPFAM" id="SSF54631">
    <property type="entry name" value="CBS-domain pair"/>
    <property type="match status" value="1"/>
</dbReference>
<dbReference type="Proteomes" id="UP000030437">
    <property type="component" value="Unassembled WGS sequence"/>
</dbReference>
<dbReference type="PANTHER" id="PTHR43080:SF30">
    <property type="entry name" value="CYCLIC DI-AMP RECEPTOR B"/>
    <property type="match status" value="1"/>
</dbReference>
<dbReference type="EMBL" id="JPVP01000057">
    <property type="protein sequence ID" value="KGR83914.1"/>
    <property type="molecule type" value="Genomic_DNA"/>
</dbReference>
<accession>A0A0A3IGR2</accession>
<dbReference type="STRING" id="1220589.CD32_14570"/>
<name>A0A0A3IGR2_9BACI</name>
<gene>
    <name evidence="4" type="ORF">CD32_14570</name>
</gene>
<dbReference type="InterPro" id="IPR051257">
    <property type="entry name" value="Diverse_CBS-Domain"/>
</dbReference>
<dbReference type="PROSITE" id="PS51371">
    <property type="entry name" value="CBS"/>
    <property type="match status" value="1"/>
</dbReference>
<evidence type="ECO:0000256" key="1">
    <source>
        <dbReference type="ARBA" id="ARBA00023122"/>
    </source>
</evidence>
<dbReference type="CDD" id="cd04643">
    <property type="entry name" value="CBS_pair_bac"/>
    <property type="match status" value="1"/>
</dbReference>
<protein>
    <recommendedName>
        <fullName evidence="3">CBS domain-containing protein</fullName>
    </recommendedName>
</protein>
<evidence type="ECO:0000256" key="2">
    <source>
        <dbReference type="PROSITE-ProRule" id="PRU00703"/>
    </source>
</evidence>
<keyword evidence="5" id="KW-1185">Reference proteome</keyword>
<dbReference type="NCBIfam" id="NF041630">
    <property type="entry name" value="CBS_CbpB"/>
    <property type="match status" value="1"/>
</dbReference>
<dbReference type="InterPro" id="IPR048125">
    <property type="entry name" value="CBS_CbpB"/>
</dbReference>
<dbReference type="OrthoDB" id="2375431at2"/>
<dbReference type="Pfam" id="PF00571">
    <property type="entry name" value="CBS"/>
    <property type="match status" value="2"/>
</dbReference>
<proteinExistence type="predicted"/>
<dbReference type="PANTHER" id="PTHR43080">
    <property type="entry name" value="CBS DOMAIN-CONTAINING PROTEIN CBSX3, MITOCHONDRIAL"/>
    <property type="match status" value="1"/>
</dbReference>
<organism evidence="4 5">
    <name type="scientific">Lysinibacillus odysseyi 34hs-1 = NBRC 100172</name>
    <dbReference type="NCBI Taxonomy" id="1220589"/>
    <lineage>
        <taxon>Bacteria</taxon>
        <taxon>Bacillati</taxon>
        <taxon>Bacillota</taxon>
        <taxon>Bacilli</taxon>
        <taxon>Bacillales</taxon>
        <taxon>Bacillaceae</taxon>
        <taxon>Lysinibacillus</taxon>
    </lineage>
</organism>
<evidence type="ECO:0000313" key="5">
    <source>
        <dbReference type="Proteomes" id="UP000030437"/>
    </source>
</evidence>
<reference evidence="4 5" key="1">
    <citation type="submission" date="2014-02" db="EMBL/GenBank/DDBJ databases">
        <title>Draft genome sequence of Lysinibacillus odysseyi NBRC 100172.</title>
        <authorList>
            <person name="Zhang F."/>
            <person name="Wang G."/>
            <person name="Zhang L."/>
        </authorList>
    </citation>
    <scope>NUCLEOTIDE SEQUENCE [LARGE SCALE GENOMIC DNA]</scope>
    <source>
        <strain evidence="4 5">NBRC 100172</strain>
    </source>
</reference>
<dbReference type="Gene3D" id="3.10.580.10">
    <property type="entry name" value="CBS-domain"/>
    <property type="match status" value="1"/>
</dbReference>
<evidence type="ECO:0000313" key="4">
    <source>
        <dbReference type="EMBL" id="KGR83914.1"/>
    </source>
</evidence>
<keyword evidence="1 2" id="KW-0129">CBS domain</keyword>
<evidence type="ECO:0000259" key="3">
    <source>
        <dbReference type="PROSITE" id="PS51371"/>
    </source>
</evidence>
<dbReference type="InterPro" id="IPR046342">
    <property type="entry name" value="CBS_dom_sf"/>
</dbReference>
<dbReference type="InterPro" id="IPR000644">
    <property type="entry name" value="CBS_dom"/>
</dbReference>